<proteinExistence type="predicted"/>
<evidence type="ECO:0000256" key="1">
    <source>
        <dbReference type="SAM" id="Phobius"/>
    </source>
</evidence>
<dbReference type="RefSeq" id="WP_230731302.1">
    <property type="nucleotide sequence ID" value="NZ_JAJNDB010000001.1"/>
</dbReference>
<feature type="transmembrane region" description="Helical" evidence="1">
    <location>
        <begin position="119"/>
        <end position="137"/>
    </location>
</feature>
<dbReference type="EMBL" id="JAJNDB010000001">
    <property type="protein sequence ID" value="MCD2193329.1"/>
    <property type="molecule type" value="Genomic_DNA"/>
</dbReference>
<protein>
    <recommendedName>
        <fullName evidence="4">PAP2 superfamily protein</fullName>
    </recommendedName>
</protein>
<gene>
    <name evidence="2" type="ORF">LQ327_08005</name>
</gene>
<feature type="transmembrane region" description="Helical" evidence="1">
    <location>
        <begin position="39"/>
        <end position="57"/>
    </location>
</feature>
<evidence type="ECO:0008006" key="4">
    <source>
        <dbReference type="Google" id="ProtNLM"/>
    </source>
</evidence>
<keyword evidence="1" id="KW-1133">Transmembrane helix</keyword>
<accession>A0ABS8P8H1</accession>
<reference evidence="2 3" key="1">
    <citation type="submission" date="2021-11" db="EMBL/GenBank/DDBJ databases">
        <title>Draft genome sequence of Actinomycetospora sp. SF1 isolated from the rhizosphere soil.</title>
        <authorList>
            <person name="Duangmal K."/>
            <person name="Chantavorakit T."/>
        </authorList>
    </citation>
    <scope>NUCLEOTIDE SEQUENCE [LARGE SCALE GENOMIC DNA]</scope>
    <source>
        <strain evidence="2 3">TBRC 5722</strain>
    </source>
</reference>
<dbReference type="Proteomes" id="UP001199469">
    <property type="component" value="Unassembled WGS sequence"/>
</dbReference>
<feature type="transmembrane region" description="Helical" evidence="1">
    <location>
        <begin position="144"/>
        <end position="166"/>
    </location>
</feature>
<name>A0ABS8P8H1_9PSEU</name>
<keyword evidence="1" id="KW-0472">Membrane</keyword>
<keyword evidence="3" id="KW-1185">Reference proteome</keyword>
<feature type="transmembrane region" description="Helical" evidence="1">
    <location>
        <begin position="64"/>
        <end position="83"/>
    </location>
</feature>
<keyword evidence="1" id="KW-0812">Transmembrane</keyword>
<evidence type="ECO:0000313" key="3">
    <source>
        <dbReference type="Proteomes" id="UP001199469"/>
    </source>
</evidence>
<comment type="caution">
    <text evidence="2">The sequence shown here is derived from an EMBL/GenBank/DDBJ whole genome shotgun (WGS) entry which is preliminary data.</text>
</comment>
<evidence type="ECO:0000313" key="2">
    <source>
        <dbReference type="EMBL" id="MCD2193329.1"/>
    </source>
</evidence>
<feature type="transmembrane region" description="Helical" evidence="1">
    <location>
        <begin position="172"/>
        <end position="192"/>
    </location>
</feature>
<sequence length="208" mass="21440">MPRPAALLAAALPPLLLAGLGTTHPTMLTPESAPWWRDLHLIGLFLFPLLALGPWAVVRGRGRVLETVVVVLGFVYACSYTALDVLAGIGAGQETVVVGPGPWVSALFGMADRIGMPGTYAYLATAVIGGVTAVVVTRGLVARTAAVVGTVLVVGGGWSFLTSHIYPPVGVATMVVLAVGWTTLAAVVPPVLSSTPRHPSPRRQPAPT</sequence>
<organism evidence="2 3">
    <name type="scientific">Actinomycetospora endophytica</name>
    <dbReference type="NCBI Taxonomy" id="2291215"/>
    <lineage>
        <taxon>Bacteria</taxon>
        <taxon>Bacillati</taxon>
        <taxon>Actinomycetota</taxon>
        <taxon>Actinomycetes</taxon>
        <taxon>Pseudonocardiales</taxon>
        <taxon>Pseudonocardiaceae</taxon>
        <taxon>Actinomycetospora</taxon>
    </lineage>
</organism>